<feature type="domain" description="Mycothiol-dependent maleylpyruvate isomerase metal-binding" evidence="1">
    <location>
        <begin position="16"/>
        <end position="97"/>
    </location>
</feature>
<accession>A0ABS2RGM9</accession>
<sequence>MGPDESWQLIQEHRLAIADLLKLLTPEEWEQASLCTGWRVRDVAAHLALGTSAPPVVAMIREAVRARGNFDRLNHDLAVRHAQRPTSAITTELQHNAGSRDLPAVTNYHNIVFDVLVHGQDIAIPLNKTLRFSEDAGLAAAENLWRLRWPWSTQRRFRGLSFRATDTDWSAGAGPEVRGPIRNLLLVLAGRPAGLPELTGDALPELTGRITATRRQPVDRT</sequence>
<reference evidence="2 3" key="1">
    <citation type="submission" date="2021-01" db="EMBL/GenBank/DDBJ databases">
        <title>Sequencing the genomes of 1000 actinobacteria strains.</title>
        <authorList>
            <person name="Klenk H.-P."/>
        </authorList>
    </citation>
    <scope>NUCLEOTIDE SEQUENCE [LARGE SCALE GENOMIC DNA]</scope>
    <source>
        <strain evidence="2 3">DSM 18662</strain>
    </source>
</reference>
<keyword evidence="3" id="KW-1185">Reference proteome</keyword>
<dbReference type="NCBIfam" id="TIGR03083">
    <property type="entry name" value="maleylpyruvate isomerase family mycothiol-dependent enzyme"/>
    <property type="match status" value="1"/>
</dbReference>
<dbReference type="SUPFAM" id="SSF109854">
    <property type="entry name" value="DinB/YfiT-like putative metalloenzymes"/>
    <property type="match status" value="1"/>
</dbReference>
<dbReference type="InterPro" id="IPR024344">
    <property type="entry name" value="MDMPI_metal-binding"/>
</dbReference>
<dbReference type="Pfam" id="PF11716">
    <property type="entry name" value="MDMPI_N"/>
    <property type="match status" value="1"/>
</dbReference>
<dbReference type="InterPro" id="IPR017517">
    <property type="entry name" value="Maleyloyr_isom"/>
</dbReference>
<dbReference type="Gene3D" id="1.20.120.450">
    <property type="entry name" value="dinb family like domain"/>
    <property type="match status" value="1"/>
</dbReference>
<dbReference type="InterPro" id="IPR034660">
    <property type="entry name" value="DinB/YfiT-like"/>
</dbReference>
<proteinExistence type="predicted"/>
<name>A0ABS2RGM9_9ACTN</name>
<dbReference type="EMBL" id="JAFBCF010000001">
    <property type="protein sequence ID" value="MBM7798165.1"/>
    <property type="molecule type" value="Genomic_DNA"/>
</dbReference>
<comment type="caution">
    <text evidence="2">The sequence shown here is derived from an EMBL/GenBank/DDBJ whole genome shotgun (WGS) entry which is preliminary data.</text>
</comment>
<evidence type="ECO:0000313" key="3">
    <source>
        <dbReference type="Proteomes" id="UP000704762"/>
    </source>
</evidence>
<organism evidence="2 3">
    <name type="scientific">Microlunatus panaciterrae</name>
    <dbReference type="NCBI Taxonomy" id="400768"/>
    <lineage>
        <taxon>Bacteria</taxon>
        <taxon>Bacillati</taxon>
        <taxon>Actinomycetota</taxon>
        <taxon>Actinomycetes</taxon>
        <taxon>Propionibacteriales</taxon>
        <taxon>Propionibacteriaceae</taxon>
        <taxon>Microlunatus</taxon>
    </lineage>
</organism>
<dbReference type="RefSeq" id="WP_204916749.1">
    <property type="nucleotide sequence ID" value="NZ_BAAAQP010000011.1"/>
</dbReference>
<evidence type="ECO:0000259" key="1">
    <source>
        <dbReference type="Pfam" id="PF11716"/>
    </source>
</evidence>
<evidence type="ECO:0000313" key="2">
    <source>
        <dbReference type="EMBL" id="MBM7798165.1"/>
    </source>
</evidence>
<protein>
    <submittedName>
        <fullName evidence="2">Uncharacterized protein (TIGR03083 family)</fullName>
    </submittedName>
</protein>
<dbReference type="Proteomes" id="UP000704762">
    <property type="component" value="Unassembled WGS sequence"/>
</dbReference>
<gene>
    <name evidence="2" type="ORF">JOE57_001086</name>
</gene>